<reference evidence="1" key="1">
    <citation type="submission" date="2020-08" db="EMBL/GenBank/DDBJ databases">
        <title>Multicomponent nature underlies the extraordinary mechanical properties of spider dragline silk.</title>
        <authorList>
            <person name="Kono N."/>
            <person name="Nakamura H."/>
            <person name="Mori M."/>
            <person name="Yoshida Y."/>
            <person name="Ohtoshi R."/>
            <person name="Malay A.D."/>
            <person name="Moran D.A.P."/>
            <person name="Tomita M."/>
            <person name="Numata K."/>
            <person name="Arakawa K."/>
        </authorList>
    </citation>
    <scope>NUCLEOTIDE SEQUENCE</scope>
</reference>
<sequence length="196" mass="23487">MDIITRKSLISSGRYDRIQVYDFYPKDQGPEIKWSLERRPLCKHVSQRANMCRNNAILPDGSYFLQHRYLYIQQRNEWREMKKKFWFVPDLEFIYEEDPELSRCLYSSADGTISSTMGKTRRCDIDDISWIMISDEDVKDSVEHYRSWSGNSVSGKDDIVPTISRSDSKNVRRDKKKKIKHKHLKKFRKKFKPFCK</sequence>
<dbReference type="Proteomes" id="UP000886998">
    <property type="component" value="Unassembled WGS sequence"/>
</dbReference>
<proteinExistence type="predicted"/>
<protein>
    <submittedName>
        <fullName evidence="1">Uncharacterized protein</fullName>
    </submittedName>
</protein>
<gene>
    <name evidence="1" type="primary">AVEN_237051_1</name>
    <name evidence="1" type="ORF">TNIN_13361</name>
    <name evidence="2" type="ORF">TNIN_487841</name>
</gene>
<dbReference type="EMBL" id="BMAV01002902">
    <property type="protein sequence ID" value="GFY42131.1"/>
    <property type="molecule type" value="Genomic_DNA"/>
</dbReference>
<evidence type="ECO:0000313" key="1">
    <source>
        <dbReference type="EMBL" id="GFY38160.1"/>
    </source>
</evidence>
<comment type="caution">
    <text evidence="1">The sequence shown here is derived from an EMBL/GenBank/DDBJ whole genome shotgun (WGS) entry which is preliminary data.</text>
</comment>
<dbReference type="EMBL" id="BMAV01000679">
    <property type="protein sequence ID" value="GFY38160.1"/>
    <property type="molecule type" value="Genomic_DNA"/>
</dbReference>
<dbReference type="OrthoDB" id="6421529at2759"/>
<accession>A0A8X7BNT4</accession>
<keyword evidence="3" id="KW-1185">Reference proteome</keyword>
<name>A0A8X7BNT4_9ARAC</name>
<evidence type="ECO:0000313" key="3">
    <source>
        <dbReference type="Proteomes" id="UP000886998"/>
    </source>
</evidence>
<evidence type="ECO:0000313" key="2">
    <source>
        <dbReference type="EMBL" id="GFY42131.1"/>
    </source>
</evidence>
<dbReference type="AlphaFoldDB" id="A0A8X7BNT4"/>
<organism evidence="1 3">
    <name type="scientific">Trichonephila inaurata madagascariensis</name>
    <dbReference type="NCBI Taxonomy" id="2747483"/>
    <lineage>
        <taxon>Eukaryota</taxon>
        <taxon>Metazoa</taxon>
        <taxon>Ecdysozoa</taxon>
        <taxon>Arthropoda</taxon>
        <taxon>Chelicerata</taxon>
        <taxon>Arachnida</taxon>
        <taxon>Araneae</taxon>
        <taxon>Araneomorphae</taxon>
        <taxon>Entelegynae</taxon>
        <taxon>Araneoidea</taxon>
        <taxon>Nephilidae</taxon>
        <taxon>Trichonephila</taxon>
        <taxon>Trichonephila inaurata</taxon>
    </lineage>
</organism>